<dbReference type="GO" id="GO:0047631">
    <property type="term" value="F:ADP-ribose diphosphatase activity"/>
    <property type="evidence" value="ECO:0007669"/>
    <property type="project" value="TreeGrafter"/>
</dbReference>
<feature type="domain" description="Calcineurin-like phosphoesterase" evidence="2">
    <location>
        <begin position="43"/>
        <end position="258"/>
    </location>
</feature>
<evidence type="ECO:0000313" key="4">
    <source>
        <dbReference type="Proteomes" id="UP000295302"/>
    </source>
</evidence>
<accession>A0A4R4YM18</accession>
<evidence type="ECO:0000256" key="1">
    <source>
        <dbReference type="SAM" id="SignalP"/>
    </source>
</evidence>
<dbReference type="InterPro" id="IPR029052">
    <property type="entry name" value="Metallo-depent_PP-like"/>
</dbReference>
<gene>
    <name evidence="3" type="ORF">E1286_24670</name>
</gene>
<dbReference type="InterPro" id="IPR004843">
    <property type="entry name" value="Calcineurin-like_PHP"/>
</dbReference>
<keyword evidence="1" id="KW-0732">Signal</keyword>
<dbReference type="EMBL" id="SMKQ01000082">
    <property type="protein sequence ID" value="TDD45244.1"/>
    <property type="molecule type" value="Genomic_DNA"/>
</dbReference>
<dbReference type="GO" id="GO:0008663">
    <property type="term" value="F:2',3'-cyclic-nucleotide 2'-phosphodiesterase activity"/>
    <property type="evidence" value="ECO:0007669"/>
    <property type="project" value="TreeGrafter"/>
</dbReference>
<dbReference type="PANTHER" id="PTHR16509:SF8">
    <property type="entry name" value="MANGANESE-DEPENDENT ADP-RIBOSE_CDP-ALCOHOL DIPHOSPHATASE"/>
    <property type="match status" value="1"/>
</dbReference>
<dbReference type="OrthoDB" id="8132905at2"/>
<feature type="chain" id="PRO_5039259990" evidence="1">
    <location>
        <begin position="20"/>
        <end position="313"/>
    </location>
</feature>
<proteinExistence type="predicted"/>
<name>A0A4R4YM18_9ACTN</name>
<feature type="signal peptide" evidence="1">
    <location>
        <begin position="1"/>
        <end position="19"/>
    </location>
</feature>
<keyword evidence="4" id="KW-1185">Reference proteome</keyword>
<dbReference type="Proteomes" id="UP000295302">
    <property type="component" value="Unassembled WGS sequence"/>
</dbReference>
<comment type="caution">
    <text evidence="3">The sequence shown here is derived from an EMBL/GenBank/DDBJ whole genome shotgun (WGS) entry which is preliminary data.</text>
</comment>
<protein>
    <submittedName>
        <fullName evidence="3">Phosphatase</fullName>
    </submittedName>
</protein>
<dbReference type="Gene3D" id="3.60.21.10">
    <property type="match status" value="1"/>
</dbReference>
<dbReference type="SUPFAM" id="SSF56300">
    <property type="entry name" value="Metallo-dependent phosphatases"/>
    <property type="match status" value="1"/>
</dbReference>
<dbReference type="PANTHER" id="PTHR16509">
    <property type="match status" value="1"/>
</dbReference>
<reference evidence="3 4" key="1">
    <citation type="submission" date="2019-03" db="EMBL/GenBank/DDBJ databases">
        <title>Draft genome sequences of novel Actinobacteria.</title>
        <authorList>
            <person name="Sahin N."/>
            <person name="Ay H."/>
            <person name="Saygin H."/>
        </authorList>
    </citation>
    <scope>NUCLEOTIDE SEQUENCE [LARGE SCALE GENOMIC DNA]</scope>
    <source>
        <strain evidence="3 4">CH32</strain>
    </source>
</reference>
<sequence>MNALSKVLCAALTVSLAGAAPAAARAEDRRDGPAGHSSAAFSFGLIADPQYWSGPPQGTRYYADSLRKLAEGAATINDANVGFTVQLGDMVDRDPRSFEEILPVFERIRGPRYSVLGNHDFPGLSSDEAAERLGMSNEYYDFTYQDWRFVVLDNNDVSLYANPPGSPDHVKAQRLIDELRAKGAINAQTYNGALGDEQTAWLKATLADAEAKGQQVIVLGHMPLAGGETEDALDAPEVRQVLESHPNVVAYLNGHYHPGAYEVVGGIHYVTLKGMVEQPYPANSYAVVTVQENRIRINGYGLQQDLVLVPRSH</sequence>
<dbReference type="Pfam" id="PF00149">
    <property type="entry name" value="Metallophos"/>
    <property type="match status" value="1"/>
</dbReference>
<dbReference type="RefSeq" id="WP_132615852.1">
    <property type="nucleotide sequence ID" value="NZ_SMKQ01000082.1"/>
</dbReference>
<evidence type="ECO:0000259" key="2">
    <source>
        <dbReference type="Pfam" id="PF00149"/>
    </source>
</evidence>
<dbReference type="GO" id="GO:0030145">
    <property type="term" value="F:manganese ion binding"/>
    <property type="evidence" value="ECO:0007669"/>
    <property type="project" value="TreeGrafter"/>
</dbReference>
<dbReference type="GO" id="GO:0047734">
    <property type="term" value="F:CDP-glycerol diphosphatase activity"/>
    <property type="evidence" value="ECO:0007669"/>
    <property type="project" value="TreeGrafter"/>
</dbReference>
<dbReference type="AlphaFoldDB" id="A0A4R4YM18"/>
<evidence type="ECO:0000313" key="3">
    <source>
        <dbReference type="EMBL" id="TDD45244.1"/>
    </source>
</evidence>
<organism evidence="3 4">
    <name type="scientific">Nonomuraea terrae</name>
    <dbReference type="NCBI Taxonomy" id="2530383"/>
    <lineage>
        <taxon>Bacteria</taxon>
        <taxon>Bacillati</taxon>
        <taxon>Actinomycetota</taxon>
        <taxon>Actinomycetes</taxon>
        <taxon>Streptosporangiales</taxon>
        <taxon>Streptosporangiaceae</taxon>
        <taxon>Nonomuraea</taxon>
    </lineage>
</organism>